<dbReference type="Gene3D" id="1.10.1740.10">
    <property type="match status" value="1"/>
</dbReference>
<dbReference type="InterPro" id="IPR007627">
    <property type="entry name" value="RNA_pol_sigma70_r2"/>
</dbReference>
<dbReference type="InterPro" id="IPR013249">
    <property type="entry name" value="RNA_pol_sigma70_r4_t2"/>
</dbReference>
<dbReference type="GO" id="GO:0016987">
    <property type="term" value="F:sigma factor activity"/>
    <property type="evidence" value="ECO:0007669"/>
    <property type="project" value="UniProtKB-KW"/>
</dbReference>
<evidence type="ECO:0000256" key="2">
    <source>
        <dbReference type="ARBA" id="ARBA00023015"/>
    </source>
</evidence>
<protein>
    <submittedName>
        <fullName evidence="7">RNA polymerase sigma-70 factor</fullName>
    </submittedName>
</protein>
<dbReference type="PANTHER" id="PTHR43133:SF46">
    <property type="entry name" value="RNA POLYMERASE SIGMA-70 FACTOR ECF SUBFAMILY"/>
    <property type="match status" value="1"/>
</dbReference>
<keyword evidence="2" id="KW-0805">Transcription regulation</keyword>
<reference evidence="7" key="1">
    <citation type="submission" date="2023-03" db="EMBL/GenBank/DDBJ databases">
        <title>Andean soil-derived lignocellulolytic bacterial consortium as a source of novel taxa and putative plastic-active enzymes.</title>
        <authorList>
            <person name="Diaz-Garcia L."/>
            <person name="Chuvochina M."/>
            <person name="Feuerriegel G."/>
            <person name="Bunk B."/>
            <person name="Sproer C."/>
            <person name="Streit W.R."/>
            <person name="Rodriguez L.M."/>
            <person name="Overmann J."/>
            <person name="Jimenez D.J."/>
        </authorList>
    </citation>
    <scope>NUCLEOTIDE SEQUENCE</scope>
    <source>
        <strain evidence="7">MAG 7</strain>
    </source>
</reference>
<dbReference type="InterPro" id="IPR014327">
    <property type="entry name" value="RNA_pol_sigma70_bacteroid"/>
</dbReference>
<dbReference type="Gene3D" id="1.10.10.10">
    <property type="entry name" value="Winged helix-like DNA-binding domain superfamily/Winged helix DNA-binding domain"/>
    <property type="match status" value="1"/>
</dbReference>
<keyword evidence="4" id="KW-0804">Transcription</keyword>
<keyword evidence="3" id="KW-0731">Sigma factor</keyword>
<dbReference type="NCBIfam" id="TIGR02937">
    <property type="entry name" value="sigma70-ECF"/>
    <property type="match status" value="1"/>
</dbReference>
<evidence type="ECO:0000256" key="3">
    <source>
        <dbReference type="ARBA" id="ARBA00023082"/>
    </source>
</evidence>
<dbReference type="AlphaFoldDB" id="A0AAJ5WZD9"/>
<dbReference type="InterPro" id="IPR013324">
    <property type="entry name" value="RNA_pol_sigma_r3/r4-like"/>
</dbReference>
<comment type="similarity">
    <text evidence="1">Belongs to the sigma-70 factor family. ECF subfamily.</text>
</comment>
<dbReference type="InterPro" id="IPR013325">
    <property type="entry name" value="RNA_pol_sigma_r2"/>
</dbReference>
<dbReference type="Proteomes" id="UP001220610">
    <property type="component" value="Chromosome"/>
</dbReference>
<dbReference type="SUPFAM" id="SSF88659">
    <property type="entry name" value="Sigma3 and sigma4 domains of RNA polymerase sigma factors"/>
    <property type="match status" value="1"/>
</dbReference>
<dbReference type="GO" id="GO:0006352">
    <property type="term" value="P:DNA-templated transcription initiation"/>
    <property type="evidence" value="ECO:0007669"/>
    <property type="project" value="InterPro"/>
</dbReference>
<dbReference type="InterPro" id="IPR014284">
    <property type="entry name" value="RNA_pol_sigma-70_dom"/>
</dbReference>
<evidence type="ECO:0000256" key="1">
    <source>
        <dbReference type="ARBA" id="ARBA00010641"/>
    </source>
</evidence>
<evidence type="ECO:0000259" key="5">
    <source>
        <dbReference type="Pfam" id="PF04542"/>
    </source>
</evidence>
<dbReference type="Pfam" id="PF08281">
    <property type="entry name" value="Sigma70_r4_2"/>
    <property type="match status" value="1"/>
</dbReference>
<evidence type="ECO:0000259" key="6">
    <source>
        <dbReference type="Pfam" id="PF08281"/>
    </source>
</evidence>
<dbReference type="InterPro" id="IPR036388">
    <property type="entry name" value="WH-like_DNA-bd_sf"/>
</dbReference>
<dbReference type="NCBIfam" id="TIGR02985">
    <property type="entry name" value="Sig70_bacteroi1"/>
    <property type="match status" value="1"/>
</dbReference>
<dbReference type="InterPro" id="IPR039425">
    <property type="entry name" value="RNA_pol_sigma-70-like"/>
</dbReference>
<gene>
    <name evidence="7" type="ORF">P0Y53_11915</name>
</gene>
<dbReference type="EMBL" id="CP119311">
    <property type="protein sequence ID" value="WEK38203.1"/>
    <property type="molecule type" value="Genomic_DNA"/>
</dbReference>
<dbReference type="PANTHER" id="PTHR43133">
    <property type="entry name" value="RNA POLYMERASE ECF-TYPE SIGMA FACTO"/>
    <property type="match status" value="1"/>
</dbReference>
<feature type="domain" description="RNA polymerase sigma factor 70 region 4 type 2" evidence="6">
    <location>
        <begin position="155"/>
        <end position="207"/>
    </location>
</feature>
<feature type="domain" description="RNA polymerase sigma-70 region 2" evidence="5">
    <location>
        <begin position="59"/>
        <end position="125"/>
    </location>
</feature>
<dbReference type="Pfam" id="PF04542">
    <property type="entry name" value="Sigma70_r2"/>
    <property type="match status" value="1"/>
</dbReference>
<proteinExistence type="inferred from homology"/>
<sequence length="220" mass="25459">MKLQGPVLYQEQVSVEEQSIPKTIPNGSAYTCTTPEEAVTPAIMASLKAGNSQVMITFFDLYYAPLCFFAYRLIRNRPAAEDIVEDSFMKLWKKHTDFESVQNIKAFLYITTRNACLNFLKQHQRDSASIRELAYLASEKEDHILNSMVRTEVLREIYQEIEKLPAQSRKVFKMSILENMKNQDIARQLDISIHTVKNQKMRAMQLLRTKLLTRKSLSLS</sequence>
<evidence type="ECO:0000313" key="7">
    <source>
        <dbReference type="EMBL" id="WEK38203.1"/>
    </source>
</evidence>
<evidence type="ECO:0000256" key="4">
    <source>
        <dbReference type="ARBA" id="ARBA00023163"/>
    </source>
</evidence>
<evidence type="ECO:0000313" key="8">
    <source>
        <dbReference type="Proteomes" id="UP001220610"/>
    </source>
</evidence>
<name>A0AAJ5WZD9_9BACT</name>
<accession>A0AAJ5WZD9</accession>
<organism evidence="7 8">
    <name type="scientific">Candidatus Pseudobacter hemicellulosilyticus</name>
    <dbReference type="NCBI Taxonomy" id="3121375"/>
    <lineage>
        <taxon>Bacteria</taxon>
        <taxon>Pseudomonadati</taxon>
        <taxon>Bacteroidota</taxon>
        <taxon>Chitinophagia</taxon>
        <taxon>Chitinophagales</taxon>
        <taxon>Chitinophagaceae</taxon>
        <taxon>Pseudobacter</taxon>
    </lineage>
</organism>
<dbReference type="SUPFAM" id="SSF88946">
    <property type="entry name" value="Sigma2 domain of RNA polymerase sigma factors"/>
    <property type="match status" value="1"/>
</dbReference>
<dbReference type="GO" id="GO:0003677">
    <property type="term" value="F:DNA binding"/>
    <property type="evidence" value="ECO:0007669"/>
    <property type="project" value="InterPro"/>
</dbReference>